<protein>
    <recommendedName>
        <fullName evidence="5">Lipoprotein</fullName>
    </recommendedName>
</protein>
<keyword evidence="2" id="KW-0732">Signal</keyword>
<evidence type="ECO:0000313" key="3">
    <source>
        <dbReference type="EMBL" id="MBM7588365.1"/>
    </source>
</evidence>
<evidence type="ECO:0000256" key="2">
    <source>
        <dbReference type="SAM" id="SignalP"/>
    </source>
</evidence>
<organism evidence="3 4">
    <name type="scientific">Rossellomorea pakistanensis</name>
    <dbReference type="NCBI Taxonomy" id="992288"/>
    <lineage>
        <taxon>Bacteria</taxon>
        <taxon>Bacillati</taxon>
        <taxon>Bacillota</taxon>
        <taxon>Bacilli</taxon>
        <taxon>Bacillales</taxon>
        <taxon>Bacillaceae</taxon>
        <taxon>Rossellomorea</taxon>
    </lineage>
</organism>
<name>A0ABS2NKJ5_9BACI</name>
<feature type="chain" id="PRO_5046188308" description="Lipoprotein" evidence="2">
    <location>
        <begin position="25"/>
        <end position="296"/>
    </location>
</feature>
<dbReference type="InterPro" id="IPR046720">
    <property type="entry name" value="DUF6612"/>
</dbReference>
<gene>
    <name evidence="3" type="ORF">JOC86_004963</name>
</gene>
<dbReference type="EMBL" id="JAFBDZ010000011">
    <property type="protein sequence ID" value="MBM7588365.1"/>
    <property type="molecule type" value="Genomic_DNA"/>
</dbReference>
<feature type="region of interest" description="Disordered" evidence="1">
    <location>
        <begin position="26"/>
        <end position="50"/>
    </location>
</feature>
<dbReference type="Proteomes" id="UP001646157">
    <property type="component" value="Unassembled WGS sequence"/>
</dbReference>
<accession>A0ABS2NKJ5</accession>
<keyword evidence="4" id="KW-1185">Reference proteome</keyword>
<feature type="compositionally biased region" description="Basic and acidic residues" evidence="1">
    <location>
        <begin position="30"/>
        <end position="47"/>
    </location>
</feature>
<evidence type="ECO:0000313" key="4">
    <source>
        <dbReference type="Proteomes" id="UP001646157"/>
    </source>
</evidence>
<dbReference type="PROSITE" id="PS51257">
    <property type="entry name" value="PROKAR_LIPOPROTEIN"/>
    <property type="match status" value="1"/>
</dbReference>
<evidence type="ECO:0008006" key="5">
    <source>
        <dbReference type="Google" id="ProtNLM"/>
    </source>
</evidence>
<proteinExistence type="predicted"/>
<dbReference type="RefSeq" id="WP_205176208.1">
    <property type="nucleotide sequence ID" value="NZ_JAFBDZ010000011.1"/>
</dbReference>
<dbReference type="Pfam" id="PF20316">
    <property type="entry name" value="DUF6612"/>
    <property type="match status" value="1"/>
</dbReference>
<evidence type="ECO:0000256" key="1">
    <source>
        <dbReference type="SAM" id="MobiDB-lite"/>
    </source>
</evidence>
<comment type="caution">
    <text evidence="3">The sequence shown here is derived from an EMBL/GenBank/DDBJ whole genome shotgun (WGS) entry which is preliminary data.</text>
</comment>
<sequence length="296" mass="33976">MKKSWSILLSFILVVFLAACNQTADPVNEEGNKENANESKKSTEESKSNLTLEEVFEKTNKASQEITSLKSNMTLNQTMTMPGEEGEMKINSDVTSSIVMEPLALHQTMKMTMEGDAAEAPMQDMTMDSYLTKDGFYMKDSSQNKWMKMPKELSDQIVQMSNAQTDPSKQLKDLQQFMEDFKFEQDDKHFILKLTANGEKFQDFLQKQMKEIMPEMLPEEAMNNMSYDEVKYEIYIDKETFYTTKLNSTVNMTIKVEEGKEMKTQTEMSGTYSDYNEIEAITVPKEVVETAEEVSL</sequence>
<feature type="signal peptide" evidence="2">
    <location>
        <begin position="1"/>
        <end position="24"/>
    </location>
</feature>
<reference evidence="3 4" key="1">
    <citation type="submission" date="2021-01" db="EMBL/GenBank/DDBJ databases">
        <title>Genomic Encyclopedia of Type Strains, Phase IV (KMG-IV): sequencing the most valuable type-strain genomes for metagenomic binning, comparative biology and taxonomic classification.</title>
        <authorList>
            <person name="Goeker M."/>
        </authorList>
    </citation>
    <scope>NUCLEOTIDE SEQUENCE [LARGE SCALE GENOMIC DNA]</scope>
    <source>
        <strain evidence="3 4">DSM 24834</strain>
    </source>
</reference>